<gene>
    <name evidence="2" type="ORF">ENR15_21335</name>
</gene>
<evidence type="ECO:0000313" key="2">
    <source>
        <dbReference type="EMBL" id="HGG03110.1"/>
    </source>
</evidence>
<sequence>MDNIIAQDLVIGIDVSSSWVDLFCFHGQVPGSIRAFYESAEFEKHHSQWPTGMEVVRHIAQLQPVAVVLEPTGSYSKYLCEKFTEYGIPYLLADQTLIKQTRKGLAGTDNKDDAFDAILLQDLYWDKWEGRRYDRRYWVEDRPEIIKTLKSKLDEMKTAQKKANQSINTIKQRLAAGEWLEKAKSSSMRAKDIYNPNHPPGLYQWLAGWSDGNHGDWEPESKIALGRIKAAYQRAVERGEAREISATTRELARMICICHRLEMLARAEVATLLMQPCFKIYHQVFDDFGFDLKERAWILSRIYPFSKFLDEDGGSIINYKRKNSNGNRSKQHRSKRRFRQSLGLGRVDRRSGSSVRGGSNLKGSADARGVLWYWVKRELEMKRGHDGKFNQPIAQRWDGGLALLLLDWYWMKRAYEVLPDGRLKKIASAVDARNATTRKVADLLFSELLKAFQQR</sequence>
<organism evidence="2">
    <name type="scientific">Planktothricoides sp. SpSt-374</name>
    <dbReference type="NCBI Taxonomy" id="2282167"/>
    <lineage>
        <taxon>Bacteria</taxon>
        <taxon>Bacillati</taxon>
        <taxon>Cyanobacteriota</taxon>
        <taxon>Cyanophyceae</taxon>
        <taxon>Oscillatoriophycideae</taxon>
        <taxon>Oscillatoriales</taxon>
        <taxon>Oscillatoriaceae</taxon>
        <taxon>Planktothricoides</taxon>
    </lineage>
</organism>
<protein>
    <recommendedName>
        <fullName evidence="3">IS110 family transposase</fullName>
    </recommendedName>
</protein>
<proteinExistence type="predicted"/>
<feature type="coiled-coil region" evidence="1">
    <location>
        <begin position="146"/>
        <end position="173"/>
    </location>
</feature>
<keyword evidence="1" id="KW-0175">Coiled coil</keyword>
<name>A0A7C3VRY8_9CYAN</name>
<evidence type="ECO:0008006" key="3">
    <source>
        <dbReference type="Google" id="ProtNLM"/>
    </source>
</evidence>
<evidence type="ECO:0000256" key="1">
    <source>
        <dbReference type="SAM" id="Coils"/>
    </source>
</evidence>
<dbReference type="EMBL" id="DSPX01000214">
    <property type="protein sequence ID" value="HGG03110.1"/>
    <property type="molecule type" value="Genomic_DNA"/>
</dbReference>
<dbReference type="AlphaFoldDB" id="A0A7C3VRY8"/>
<comment type="caution">
    <text evidence="2">The sequence shown here is derived from an EMBL/GenBank/DDBJ whole genome shotgun (WGS) entry which is preliminary data.</text>
</comment>
<reference evidence="2" key="1">
    <citation type="journal article" date="2020" name="mSystems">
        <title>Genome- and Community-Level Interaction Insights into Carbon Utilization and Element Cycling Functions of Hydrothermarchaeota in Hydrothermal Sediment.</title>
        <authorList>
            <person name="Zhou Z."/>
            <person name="Liu Y."/>
            <person name="Xu W."/>
            <person name="Pan J."/>
            <person name="Luo Z.H."/>
            <person name="Li M."/>
        </authorList>
    </citation>
    <scope>NUCLEOTIDE SEQUENCE [LARGE SCALE GENOMIC DNA]</scope>
    <source>
        <strain evidence="2">SpSt-374</strain>
    </source>
</reference>
<accession>A0A7C3VRY8</accession>